<keyword evidence="1" id="KW-0378">Hydrolase</keyword>
<sequence>MLKAYDQPDKIPVYFVPGLAAGEEIFRNIRLPEDTYQWFVLDWLIPGKREKLSEYAERMANRVQHENAVLVGVSFGGVVAQEMSRYLQLRKLIIISSVKTRQEMPRRLHYARMTRAYYLIPTRAVLSAKDLKKFAIGPRTKKRLAIYQEYLSVRNRYYLDWAIRNMVCWKRTVADPSVVHIHGDHDLIFPIENIDGVRTVENGTHVMIINKGRVVSNMIRDIVEN</sequence>
<proteinExistence type="predicted"/>
<dbReference type="SUPFAM" id="SSF53474">
    <property type="entry name" value="alpha/beta-Hydrolases"/>
    <property type="match status" value="1"/>
</dbReference>
<evidence type="ECO:0000313" key="1">
    <source>
        <dbReference type="EMBL" id="PQB04591.1"/>
    </source>
</evidence>
<dbReference type="Gene3D" id="3.40.50.1820">
    <property type="entry name" value="alpha/beta hydrolase"/>
    <property type="match status" value="1"/>
</dbReference>
<organism evidence="1 2">
    <name type="scientific">Aureitalea marina</name>
    <dbReference type="NCBI Taxonomy" id="930804"/>
    <lineage>
        <taxon>Bacteria</taxon>
        <taxon>Pseudomonadati</taxon>
        <taxon>Bacteroidota</taxon>
        <taxon>Flavobacteriia</taxon>
        <taxon>Flavobacteriales</taxon>
        <taxon>Flavobacteriaceae</taxon>
        <taxon>Aureitalea</taxon>
    </lineage>
</organism>
<dbReference type="InterPro" id="IPR029058">
    <property type="entry name" value="AB_hydrolase_fold"/>
</dbReference>
<dbReference type="AlphaFoldDB" id="A0A2S7KPP9"/>
<gene>
    <name evidence="1" type="ORF">BST85_06515</name>
</gene>
<protein>
    <submittedName>
        <fullName evidence="1">Alpha/beta hydrolase</fullName>
    </submittedName>
</protein>
<dbReference type="GO" id="GO:0016787">
    <property type="term" value="F:hydrolase activity"/>
    <property type="evidence" value="ECO:0007669"/>
    <property type="project" value="UniProtKB-KW"/>
</dbReference>
<comment type="caution">
    <text evidence="1">The sequence shown here is derived from an EMBL/GenBank/DDBJ whole genome shotgun (WGS) entry which is preliminary data.</text>
</comment>
<dbReference type="RefSeq" id="WP_104812519.1">
    <property type="nucleotide sequence ID" value="NZ_MQUB01000001.1"/>
</dbReference>
<evidence type="ECO:0000313" key="2">
    <source>
        <dbReference type="Proteomes" id="UP000239800"/>
    </source>
</evidence>
<dbReference type="Pfam" id="PF05728">
    <property type="entry name" value="UPF0227"/>
    <property type="match status" value="1"/>
</dbReference>
<dbReference type="InterPro" id="IPR008886">
    <property type="entry name" value="UPF0227/Esterase_YqiA"/>
</dbReference>
<dbReference type="EMBL" id="MQUB01000001">
    <property type="protein sequence ID" value="PQB04591.1"/>
    <property type="molecule type" value="Genomic_DNA"/>
</dbReference>
<reference evidence="1 2" key="1">
    <citation type="submission" date="2016-11" db="EMBL/GenBank/DDBJ databases">
        <title>Trade-off between light-utilization and light-protection in marine flavobacteria.</title>
        <authorList>
            <person name="Kumagai Y."/>
        </authorList>
    </citation>
    <scope>NUCLEOTIDE SEQUENCE [LARGE SCALE GENOMIC DNA]</scope>
    <source>
        <strain evidence="1 2">NBRC 107741</strain>
    </source>
</reference>
<dbReference type="Proteomes" id="UP000239800">
    <property type="component" value="Unassembled WGS sequence"/>
</dbReference>
<name>A0A2S7KPP9_9FLAO</name>
<accession>A0A2S7KPP9</accession>
<dbReference type="OrthoDB" id="659408at2"/>
<keyword evidence="2" id="KW-1185">Reference proteome</keyword>